<keyword evidence="5" id="KW-0732">Signal</keyword>
<comment type="similarity">
    <text evidence="2">Belongs to the membrane fusion protein (MFP) (TC 8.A.1) family.</text>
</comment>
<dbReference type="Pfam" id="PF25876">
    <property type="entry name" value="HH_MFP_RND"/>
    <property type="match status" value="1"/>
</dbReference>
<dbReference type="NCBIfam" id="TIGR01730">
    <property type="entry name" value="RND_mfp"/>
    <property type="match status" value="1"/>
</dbReference>
<evidence type="ECO:0000259" key="8">
    <source>
        <dbReference type="Pfam" id="PF25944"/>
    </source>
</evidence>
<comment type="caution">
    <text evidence="10">The sequence shown here is derived from an EMBL/GenBank/DDBJ whole genome shotgun (WGS) entry which is preliminary data.</text>
</comment>
<dbReference type="Pfam" id="PF25967">
    <property type="entry name" value="RND-MFP_C"/>
    <property type="match status" value="1"/>
</dbReference>
<sequence length="399" mass="43017">MHINRGVLPLAILLLLSGSFVLSGCNDNKDAQQGAAGQHVPDVGIVTLKAKPLTVITELPGRTAAYRVAEVRPQVGGIILKRNYKEGSDIVAGESLYQIDPATYQVEYSKAQANLARAKANENVSHLTVERYKSLLGTQYVSKQEFDKATSDYAQAKADVQSAQAALESARINLAYTKVSSPISGRAGKSTVTEGALVSAGQPTALTTVQQLDPIYVDITQSSDDYLRLKDEIANGTLHKERGKSKIRLVTESGQEYSQTGYLEFSDATVDETTGSITMRAIFPNPNEELLPGLFVRTKLEEGIRQNAILIPQQAVTRTPRGQATTMIVNKENKVEVRNITAAQAIGNKWLVTKGLKAGDRVIVTGLQKIAPGVTVKPTETDLDAKPTANQAESAKKSQ</sequence>
<evidence type="ECO:0000256" key="5">
    <source>
        <dbReference type="SAM" id="SignalP"/>
    </source>
</evidence>
<feature type="region of interest" description="Disordered" evidence="4">
    <location>
        <begin position="378"/>
        <end position="399"/>
    </location>
</feature>
<name>A0ABU4SAZ7_9GAMM</name>
<proteinExistence type="inferred from homology"/>
<organism evidence="10 11">
    <name type="scientific">Xenorhabdus santafensis</name>
    <dbReference type="NCBI Taxonomy" id="2582833"/>
    <lineage>
        <taxon>Bacteria</taxon>
        <taxon>Pseudomonadati</taxon>
        <taxon>Pseudomonadota</taxon>
        <taxon>Gammaproteobacteria</taxon>
        <taxon>Enterobacterales</taxon>
        <taxon>Morganellaceae</taxon>
        <taxon>Xenorhabdus</taxon>
    </lineage>
</organism>
<dbReference type="RefSeq" id="WP_319930377.1">
    <property type="nucleotide sequence ID" value="NZ_VCDN01000044.1"/>
</dbReference>
<evidence type="ECO:0000313" key="10">
    <source>
        <dbReference type="EMBL" id="MDX7987959.1"/>
    </source>
</evidence>
<keyword evidence="11" id="KW-1185">Reference proteome</keyword>
<protein>
    <submittedName>
        <fullName evidence="10">Efflux RND transporter periplasmic adaptor subunit</fullName>
    </submittedName>
</protein>
<feature type="domain" description="Multidrug resistance protein MdtA-like alpha-helical hairpin" evidence="6">
    <location>
        <begin position="108"/>
        <end position="177"/>
    </location>
</feature>
<dbReference type="EMBL" id="VCDN01000044">
    <property type="protein sequence ID" value="MDX7987959.1"/>
    <property type="molecule type" value="Genomic_DNA"/>
</dbReference>
<evidence type="ECO:0000259" key="6">
    <source>
        <dbReference type="Pfam" id="PF25876"/>
    </source>
</evidence>
<reference evidence="11" key="1">
    <citation type="journal article" date="2024" name="Toxins">
        <title>Genome Sequence Analysis of Native Xenorhabdus Strains Isolated from Entomopathogenic Nematodes in Argentina.</title>
        <authorList>
            <person name="Palma L."/>
            <person name="Frizzo L."/>
            <person name="Kaiser S."/>
            <person name="Berry C."/>
            <person name="Caballero P."/>
            <person name="Bode H.B."/>
            <person name="Del Valle E.E."/>
        </authorList>
    </citation>
    <scope>NUCLEOTIDE SEQUENCE [LARGE SCALE GENOMIC DNA]</scope>
    <source>
        <strain evidence="11">12</strain>
    </source>
</reference>
<dbReference type="PANTHER" id="PTHR30158:SF3">
    <property type="entry name" value="MULTIDRUG EFFLUX PUMP SUBUNIT ACRA-RELATED"/>
    <property type="match status" value="1"/>
</dbReference>
<evidence type="ECO:0000259" key="7">
    <source>
        <dbReference type="Pfam" id="PF25917"/>
    </source>
</evidence>
<dbReference type="PANTHER" id="PTHR30158">
    <property type="entry name" value="ACRA/E-RELATED COMPONENT OF DRUG EFFLUX TRANSPORTER"/>
    <property type="match status" value="1"/>
</dbReference>
<dbReference type="SUPFAM" id="SSF111369">
    <property type="entry name" value="HlyD-like secretion proteins"/>
    <property type="match status" value="1"/>
</dbReference>
<feature type="domain" description="Multidrug resistance protein MdtA-like beta-barrel" evidence="8">
    <location>
        <begin position="214"/>
        <end position="303"/>
    </location>
</feature>
<evidence type="ECO:0000313" key="11">
    <source>
        <dbReference type="Proteomes" id="UP001271890"/>
    </source>
</evidence>
<evidence type="ECO:0000256" key="4">
    <source>
        <dbReference type="SAM" id="MobiDB-lite"/>
    </source>
</evidence>
<comment type="subcellular location">
    <subcellularLocation>
        <location evidence="1">Cell inner membrane</location>
        <topology evidence="1">Lipid-anchor</topology>
    </subcellularLocation>
</comment>
<evidence type="ECO:0000256" key="3">
    <source>
        <dbReference type="SAM" id="Coils"/>
    </source>
</evidence>
<feature type="signal peptide" evidence="5">
    <location>
        <begin position="1"/>
        <end position="23"/>
    </location>
</feature>
<dbReference type="InterPro" id="IPR006143">
    <property type="entry name" value="RND_pump_MFP"/>
</dbReference>
<keyword evidence="3" id="KW-0175">Coiled coil</keyword>
<dbReference type="InterPro" id="IPR058626">
    <property type="entry name" value="MdtA-like_b-barrel"/>
</dbReference>
<dbReference type="InterPro" id="IPR058625">
    <property type="entry name" value="MdtA-like_BSH"/>
</dbReference>
<dbReference type="Gene3D" id="2.40.50.100">
    <property type="match status" value="1"/>
</dbReference>
<dbReference type="Pfam" id="PF25944">
    <property type="entry name" value="Beta-barrel_RND"/>
    <property type="match status" value="1"/>
</dbReference>
<dbReference type="Gene3D" id="2.40.30.170">
    <property type="match status" value="1"/>
</dbReference>
<dbReference type="InterPro" id="IPR058624">
    <property type="entry name" value="MdtA-like_HH"/>
</dbReference>
<feature type="coiled-coil region" evidence="3">
    <location>
        <begin position="146"/>
        <end position="173"/>
    </location>
</feature>
<evidence type="ECO:0000256" key="1">
    <source>
        <dbReference type="ARBA" id="ARBA00004519"/>
    </source>
</evidence>
<evidence type="ECO:0000256" key="2">
    <source>
        <dbReference type="ARBA" id="ARBA00009477"/>
    </source>
</evidence>
<dbReference type="Gene3D" id="1.10.287.470">
    <property type="entry name" value="Helix hairpin bin"/>
    <property type="match status" value="1"/>
</dbReference>
<dbReference type="Proteomes" id="UP001271890">
    <property type="component" value="Unassembled WGS sequence"/>
</dbReference>
<feature type="chain" id="PRO_5045175554" evidence="5">
    <location>
        <begin position="24"/>
        <end position="399"/>
    </location>
</feature>
<dbReference type="Gene3D" id="2.40.420.20">
    <property type="match status" value="1"/>
</dbReference>
<feature type="domain" description="Multidrug resistance protein MdtA-like C-terminal permuted SH3" evidence="9">
    <location>
        <begin position="307"/>
        <end position="369"/>
    </location>
</feature>
<evidence type="ECO:0000259" key="9">
    <source>
        <dbReference type="Pfam" id="PF25967"/>
    </source>
</evidence>
<feature type="domain" description="Multidrug resistance protein MdtA-like barrel-sandwich hybrid" evidence="7">
    <location>
        <begin position="67"/>
        <end position="210"/>
    </location>
</feature>
<dbReference type="InterPro" id="IPR058627">
    <property type="entry name" value="MdtA-like_C"/>
</dbReference>
<dbReference type="Pfam" id="PF25917">
    <property type="entry name" value="BSH_RND"/>
    <property type="match status" value="1"/>
</dbReference>
<accession>A0ABU4SAZ7</accession>
<gene>
    <name evidence="10" type="ORF">FE392_11550</name>
</gene>
<dbReference type="PROSITE" id="PS51257">
    <property type="entry name" value="PROKAR_LIPOPROTEIN"/>
    <property type="match status" value="1"/>
</dbReference>